<dbReference type="Proteomes" id="UP000253318">
    <property type="component" value="Unassembled WGS sequence"/>
</dbReference>
<gene>
    <name evidence="3" type="ORF">DEF24_10675</name>
</gene>
<feature type="region of interest" description="Disordered" evidence="1">
    <location>
        <begin position="1"/>
        <end position="24"/>
    </location>
</feature>
<protein>
    <recommendedName>
        <fullName evidence="2">Peptidoglycan binding-like domain-containing protein</fullName>
    </recommendedName>
</protein>
<sequence length="115" mass="12030">MASIHAPHRPNGPRGSAGGSAHHGVRDTARFLGALLASVFAADVVVPEAKPGELRARLVELGYLDTTSVPTELRAGLRAFQQAHGLPADGVADARTVTELLRPVSGRRGPHGTER</sequence>
<dbReference type="EMBL" id="QEIN01000068">
    <property type="protein sequence ID" value="RCV59172.1"/>
    <property type="molecule type" value="Genomic_DNA"/>
</dbReference>
<evidence type="ECO:0000313" key="3">
    <source>
        <dbReference type="EMBL" id="RCV59172.1"/>
    </source>
</evidence>
<evidence type="ECO:0000313" key="4">
    <source>
        <dbReference type="Proteomes" id="UP000253318"/>
    </source>
</evidence>
<comment type="caution">
    <text evidence="3">The sequence shown here is derived from an EMBL/GenBank/DDBJ whole genome shotgun (WGS) entry which is preliminary data.</text>
</comment>
<keyword evidence="4" id="KW-1185">Reference proteome</keyword>
<reference evidence="3 4" key="1">
    <citation type="submission" date="2018-04" db="EMBL/GenBank/DDBJ databases">
        <title>Novel actinobacteria from marine sediment.</title>
        <authorList>
            <person name="Ng Z.Y."/>
            <person name="Tan G.Y.A."/>
        </authorList>
    </citation>
    <scope>NUCLEOTIDE SEQUENCE [LARGE SCALE GENOMIC DNA]</scope>
    <source>
        <strain evidence="3 4">TPS81</strain>
    </source>
</reference>
<name>A0A368T6B3_9ACTN</name>
<dbReference type="OrthoDB" id="5178799at2"/>
<accession>A0A368T6B3</accession>
<dbReference type="InterPro" id="IPR002477">
    <property type="entry name" value="Peptidoglycan-bd-like"/>
</dbReference>
<dbReference type="AlphaFoldDB" id="A0A368T6B3"/>
<organism evidence="3 4">
    <name type="scientific">Marinitenerispora sediminis</name>
    <dbReference type="NCBI Taxonomy" id="1931232"/>
    <lineage>
        <taxon>Bacteria</taxon>
        <taxon>Bacillati</taxon>
        <taxon>Actinomycetota</taxon>
        <taxon>Actinomycetes</taxon>
        <taxon>Streptosporangiales</taxon>
        <taxon>Nocardiopsidaceae</taxon>
        <taxon>Marinitenerispora</taxon>
    </lineage>
</organism>
<dbReference type="RefSeq" id="WP_114397419.1">
    <property type="nucleotide sequence ID" value="NZ_QEIM01000036.1"/>
</dbReference>
<dbReference type="InterPro" id="IPR036365">
    <property type="entry name" value="PGBD-like_sf"/>
</dbReference>
<dbReference type="Pfam" id="PF01471">
    <property type="entry name" value="PG_binding_1"/>
    <property type="match status" value="1"/>
</dbReference>
<dbReference type="SUPFAM" id="SSF47090">
    <property type="entry name" value="PGBD-like"/>
    <property type="match status" value="1"/>
</dbReference>
<proteinExistence type="predicted"/>
<evidence type="ECO:0000259" key="2">
    <source>
        <dbReference type="Pfam" id="PF01471"/>
    </source>
</evidence>
<dbReference type="InterPro" id="IPR036366">
    <property type="entry name" value="PGBDSf"/>
</dbReference>
<feature type="domain" description="Peptidoglycan binding-like" evidence="2">
    <location>
        <begin position="53"/>
        <end position="99"/>
    </location>
</feature>
<dbReference type="Gene3D" id="1.10.101.10">
    <property type="entry name" value="PGBD-like superfamily/PGBD"/>
    <property type="match status" value="1"/>
</dbReference>
<evidence type="ECO:0000256" key="1">
    <source>
        <dbReference type="SAM" id="MobiDB-lite"/>
    </source>
</evidence>